<gene>
    <name evidence="11" type="ORF">OLC1_LOCUS10504</name>
</gene>
<feature type="region of interest" description="Disordered" evidence="7">
    <location>
        <begin position="77"/>
        <end position="138"/>
    </location>
</feature>
<feature type="domain" description="Trichome birefringence-like N-terminal" evidence="10">
    <location>
        <begin position="639"/>
        <end position="693"/>
    </location>
</feature>
<dbReference type="GO" id="GO:0005794">
    <property type="term" value="C:Golgi apparatus"/>
    <property type="evidence" value="ECO:0007669"/>
    <property type="project" value="UniProtKB-ARBA"/>
</dbReference>
<dbReference type="Pfam" id="PF14416">
    <property type="entry name" value="PMR5N"/>
    <property type="match status" value="2"/>
</dbReference>
<dbReference type="GO" id="GO:0009834">
    <property type="term" value="P:plant-type secondary cell wall biogenesis"/>
    <property type="evidence" value="ECO:0007669"/>
    <property type="project" value="TreeGrafter"/>
</dbReference>
<evidence type="ECO:0000313" key="11">
    <source>
        <dbReference type="EMBL" id="CAI9100752.1"/>
    </source>
</evidence>
<dbReference type="Pfam" id="PF13839">
    <property type="entry name" value="PC-Esterase"/>
    <property type="match status" value="2"/>
</dbReference>
<dbReference type="GO" id="GO:0010411">
    <property type="term" value="P:xyloglucan metabolic process"/>
    <property type="evidence" value="ECO:0007669"/>
    <property type="project" value="TreeGrafter"/>
</dbReference>
<dbReference type="AlphaFoldDB" id="A0AAV1D2A3"/>
<reference evidence="11" key="1">
    <citation type="submission" date="2023-03" db="EMBL/GenBank/DDBJ databases">
        <authorList>
            <person name="Julca I."/>
        </authorList>
    </citation>
    <scope>NUCLEOTIDE SEQUENCE</scope>
</reference>
<evidence type="ECO:0000256" key="3">
    <source>
        <dbReference type="ARBA" id="ARBA00022692"/>
    </source>
</evidence>
<keyword evidence="6 8" id="KW-0472">Membrane</keyword>
<evidence type="ECO:0000256" key="5">
    <source>
        <dbReference type="ARBA" id="ARBA00022989"/>
    </source>
</evidence>
<evidence type="ECO:0000259" key="9">
    <source>
        <dbReference type="Pfam" id="PF13839"/>
    </source>
</evidence>
<feature type="domain" description="Trichome birefringence-like N-terminal" evidence="10">
    <location>
        <begin position="154"/>
        <end position="207"/>
    </location>
</feature>
<evidence type="ECO:0000256" key="1">
    <source>
        <dbReference type="ARBA" id="ARBA00004167"/>
    </source>
</evidence>
<keyword evidence="5 8" id="KW-1133">Transmembrane helix</keyword>
<dbReference type="GO" id="GO:0016020">
    <property type="term" value="C:membrane"/>
    <property type="evidence" value="ECO:0007669"/>
    <property type="project" value="UniProtKB-SubCell"/>
</dbReference>
<keyword evidence="12" id="KW-1185">Reference proteome</keyword>
<organism evidence="11 12">
    <name type="scientific">Oldenlandia corymbosa var. corymbosa</name>
    <dbReference type="NCBI Taxonomy" id="529605"/>
    <lineage>
        <taxon>Eukaryota</taxon>
        <taxon>Viridiplantae</taxon>
        <taxon>Streptophyta</taxon>
        <taxon>Embryophyta</taxon>
        <taxon>Tracheophyta</taxon>
        <taxon>Spermatophyta</taxon>
        <taxon>Magnoliopsida</taxon>
        <taxon>eudicotyledons</taxon>
        <taxon>Gunneridae</taxon>
        <taxon>Pentapetalae</taxon>
        <taxon>asterids</taxon>
        <taxon>lamiids</taxon>
        <taxon>Gentianales</taxon>
        <taxon>Rubiaceae</taxon>
        <taxon>Rubioideae</taxon>
        <taxon>Spermacoceae</taxon>
        <taxon>Hedyotis-Oldenlandia complex</taxon>
        <taxon>Oldenlandia</taxon>
    </lineage>
</organism>
<dbReference type="InterPro" id="IPR026057">
    <property type="entry name" value="TBL_C"/>
</dbReference>
<proteinExistence type="inferred from homology"/>
<evidence type="ECO:0000256" key="7">
    <source>
        <dbReference type="SAM" id="MobiDB-lite"/>
    </source>
</evidence>
<protein>
    <submittedName>
        <fullName evidence="11">OLC1v1037916C1</fullName>
    </submittedName>
</protein>
<evidence type="ECO:0000313" key="12">
    <source>
        <dbReference type="Proteomes" id="UP001161247"/>
    </source>
</evidence>
<feature type="compositionally biased region" description="Basic and acidic residues" evidence="7">
    <location>
        <begin position="99"/>
        <end position="108"/>
    </location>
</feature>
<dbReference type="EMBL" id="OX459120">
    <property type="protein sequence ID" value="CAI9100752.1"/>
    <property type="molecule type" value="Genomic_DNA"/>
</dbReference>
<dbReference type="Proteomes" id="UP001161247">
    <property type="component" value="Chromosome 3"/>
</dbReference>
<evidence type="ECO:0000256" key="4">
    <source>
        <dbReference type="ARBA" id="ARBA00022968"/>
    </source>
</evidence>
<comment type="subcellular location">
    <subcellularLocation>
        <location evidence="1">Membrane</location>
        <topology evidence="1">Single-pass membrane protein</topology>
    </subcellularLocation>
</comment>
<feature type="domain" description="Trichome birefringence-like C-terminal" evidence="9">
    <location>
        <begin position="696"/>
        <end position="977"/>
    </location>
</feature>
<feature type="domain" description="Trichome birefringence-like C-terminal" evidence="9">
    <location>
        <begin position="209"/>
        <end position="468"/>
    </location>
</feature>
<feature type="transmembrane region" description="Helical" evidence="8">
    <location>
        <begin position="6"/>
        <end position="30"/>
    </location>
</feature>
<evidence type="ECO:0000256" key="8">
    <source>
        <dbReference type="SAM" id="Phobius"/>
    </source>
</evidence>
<evidence type="ECO:0000256" key="6">
    <source>
        <dbReference type="ARBA" id="ARBA00023136"/>
    </source>
</evidence>
<evidence type="ECO:0000259" key="10">
    <source>
        <dbReference type="Pfam" id="PF14416"/>
    </source>
</evidence>
<dbReference type="InterPro" id="IPR025846">
    <property type="entry name" value="TBL_N"/>
</dbReference>
<keyword evidence="3 8" id="KW-0812">Transmembrane</keyword>
<comment type="similarity">
    <text evidence="2">Belongs to the PC-esterase family. TBL subfamily.</text>
</comment>
<dbReference type="PANTHER" id="PTHR13533">
    <property type="entry name" value="N-ACETYLNEURAMINATE 9-O-ACETYLTRANSFERASE"/>
    <property type="match status" value="1"/>
</dbReference>
<keyword evidence="4" id="KW-0735">Signal-anchor</keyword>
<dbReference type="PANTHER" id="PTHR13533:SF32">
    <property type="entry name" value="PROTEIN TRICHOME BIREFRINGENCE-LIKE 14"/>
    <property type="match status" value="1"/>
</dbReference>
<sequence length="979" mass="109248">MKGGFYGLKVAQVSLILIGFVCVAVLMLAWTKTTVLDPPEGAGLLLTSGQQRYNDFSREMEEKVDVEEQMATNNAISFRGMDESDNDSNGGDVASTVEEGTHRKDVSEIKSGSDISEDESIGLESSASIESSDRKASPYGKHDQYFNSLMKAQDCNFGKGKWINDDSRPLYSGFGCKQWLSPMWACRLTQRTDFEYEKLRWQPKDCELDQFTGEKFLRRMSNKTLAFVGDSLGRQQFQSMMCMISGGKEMPDVLDVGSEFGLVKASGATRPDGWAYRFSRTNTTILYYWSASLCDLEPLDISNPATDVAMHLDRPPAFLRRFLHRFDVLVLNTGHHWNRGKLNANRWIMYVGGAPNTDRRIAAINGAKNLTVHSIIGWVNSELPKYPGLKAFYRTISPRHFFNGEWNTGGTCDNTSPLATGKEVTQEESSDPVAAAAAKGTSVKLLDITALSQLRDEGHISRYSIKATPGEQPLDTNTRIKRKGQLLPHAADLRLSLEAEVLQVERHWFGTEKSRDIKLGRIKICCILVVVRMKGGFCGVRVAQVSLILTGFVCLAIIALWSKTTLLRPPDGIVLFLQPENFPRVIKGAQEKVAPENSSSTMAKNAFVAPGSSAVMETSNTDSSKGRPTNYSRTSRETQECNFWNGKWIIDDTRPLYSGLGCKQWLSFMWACRAANRTDSEYEKLRWQPKNCEMEDFTGPKFLERMSNKTLAFIGDSLGRQQFQSLMCMITGGEERPDVLDVGIEYGLVKARGAKRPDGWVYRFPSTNTTILYYWSSTLCDLEPLNTSNPMTDIAMHLDRPPAFLRRFLHRFDVLVLNTGHHWNEGKLKANRWVMHVGGTPNTDGKTAEMSIAKNLTVYSTIGWVNSQLPKYPGLKVFYRSISPRHYANGDWNTGGTCDSTSPSAGKEAVQDESIDTVAAGAVKGTGVKLLDITALSQLREEGHVSRYSIRPTPGVQDCLHWCLPGVPDTWNEILFAQI</sequence>
<evidence type="ECO:0000256" key="2">
    <source>
        <dbReference type="ARBA" id="ARBA00007727"/>
    </source>
</evidence>
<accession>A0AAV1D2A3</accession>
<dbReference type="GO" id="GO:0016407">
    <property type="term" value="F:acetyltransferase activity"/>
    <property type="evidence" value="ECO:0007669"/>
    <property type="project" value="TreeGrafter"/>
</dbReference>
<dbReference type="GO" id="GO:0045492">
    <property type="term" value="P:xylan biosynthetic process"/>
    <property type="evidence" value="ECO:0007669"/>
    <property type="project" value="TreeGrafter"/>
</dbReference>
<name>A0AAV1D2A3_OLDCO</name>